<accession>A0A5P2C8Y5</accession>
<dbReference type="Proteomes" id="UP000322927">
    <property type="component" value="Chromosome"/>
</dbReference>
<dbReference type="AlphaFoldDB" id="A0A5P2C8Y5"/>
<dbReference type="Pfam" id="PF13392">
    <property type="entry name" value="HNH_3"/>
    <property type="match status" value="1"/>
</dbReference>
<reference evidence="2 3" key="1">
    <citation type="submission" date="2018-05" db="EMBL/GenBank/DDBJ databases">
        <title>Streptomyces venezuelae.</title>
        <authorList>
            <person name="Kim W."/>
            <person name="Lee N."/>
            <person name="Cho B.-K."/>
        </authorList>
    </citation>
    <scope>NUCLEOTIDE SEQUENCE [LARGE SCALE GENOMIC DNA]</scope>
    <source>
        <strain evidence="2 3">ATCC 14584</strain>
    </source>
</reference>
<gene>
    <name evidence="2" type="ORF">DEJ48_24655</name>
</gene>
<keyword evidence="2" id="KW-0540">Nuclease</keyword>
<sequence length="267" mass="29553">MAPSCTSLVDLMRRLGAPMGAGPRRYLRWRLQHYGIDTAHFRDEPLPERPARSYSKEILADAAARSRSIREMFLHMGIPPEDGPYGHVKKKLEKFGIDTGHFLQRSEKGAAALFPREDLARAVAESRGLAGVMRALGCSPAGGAGRTKALRSIEAYGLSTTHFVGQGHNVGRPGANRRSAEEILVRLDPPAGRTSTALLRRALDEVGTPRVCGACGLGEVWRDRPLVLEIDHIDGDRLDNRRENLRYLCPSCHSQTRTFSNRRRPAQ</sequence>
<dbReference type="CDD" id="cd00085">
    <property type="entry name" value="HNHc"/>
    <property type="match status" value="1"/>
</dbReference>
<dbReference type="OrthoDB" id="2085958at2"/>
<organism evidence="2 3">
    <name type="scientific">Streptomyces venezuelae</name>
    <dbReference type="NCBI Taxonomy" id="54571"/>
    <lineage>
        <taxon>Bacteria</taxon>
        <taxon>Bacillati</taxon>
        <taxon>Actinomycetota</taxon>
        <taxon>Actinomycetes</taxon>
        <taxon>Kitasatosporales</taxon>
        <taxon>Streptomycetaceae</taxon>
        <taxon>Streptomyces</taxon>
    </lineage>
</organism>
<dbReference type="InterPro" id="IPR003615">
    <property type="entry name" value="HNH_nuc"/>
</dbReference>
<protein>
    <submittedName>
        <fullName evidence="2">HNH endonuclease</fullName>
    </submittedName>
</protein>
<evidence type="ECO:0000259" key="1">
    <source>
        <dbReference type="Pfam" id="PF13392"/>
    </source>
</evidence>
<dbReference type="SUPFAM" id="SSF54060">
    <property type="entry name" value="His-Me finger endonucleases"/>
    <property type="match status" value="1"/>
</dbReference>
<dbReference type="EMBL" id="CP029192">
    <property type="protein sequence ID" value="QES39235.1"/>
    <property type="molecule type" value="Genomic_DNA"/>
</dbReference>
<dbReference type="GO" id="GO:0004519">
    <property type="term" value="F:endonuclease activity"/>
    <property type="evidence" value="ECO:0007669"/>
    <property type="project" value="UniProtKB-KW"/>
</dbReference>
<proteinExistence type="predicted"/>
<name>A0A5P2C8Y5_STRVZ</name>
<feature type="domain" description="HNH nuclease" evidence="1">
    <location>
        <begin position="228"/>
        <end position="248"/>
    </location>
</feature>
<keyword evidence="2" id="KW-0255">Endonuclease</keyword>
<evidence type="ECO:0000313" key="3">
    <source>
        <dbReference type="Proteomes" id="UP000322927"/>
    </source>
</evidence>
<keyword evidence="2" id="KW-0378">Hydrolase</keyword>
<dbReference type="InterPro" id="IPR044925">
    <property type="entry name" value="His-Me_finger_sf"/>
</dbReference>
<evidence type="ECO:0000313" key="2">
    <source>
        <dbReference type="EMBL" id="QES39235.1"/>
    </source>
</evidence>